<dbReference type="Proteomes" id="UP000190105">
    <property type="component" value="Unassembled WGS sequence"/>
</dbReference>
<dbReference type="OrthoDB" id="159409at2"/>
<dbReference type="InterPro" id="IPR036412">
    <property type="entry name" value="HAD-like_sf"/>
</dbReference>
<dbReference type="EMBL" id="FUYH01000002">
    <property type="protein sequence ID" value="SKA78148.1"/>
    <property type="molecule type" value="Genomic_DNA"/>
</dbReference>
<sequence length="155" mass="16917">MLKFTIPGIRELNAENVVFDYNGTIAVDGIMSSDIKEMINELAEHAKVYILTADTYGTVKSQCEGLNVTLKTFPRDNAAVFKRDIVKALEGGSICVGNGYNDIEMFKVCDLSIAIIGQDGCCGKLLSFADIVVNCPKDAFMLLLNPDRVKATLRS</sequence>
<dbReference type="AlphaFoldDB" id="A0A1T4WMN4"/>
<name>A0A1T4WMN4_9CLOT</name>
<proteinExistence type="predicted"/>
<accession>A0A1T4WMN4</accession>
<dbReference type="STRING" id="1147123.SAMN05443428_10297"/>
<keyword evidence="2" id="KW-1185">Reference proteome</keyword>
<dbReference type="Gene3D" id="3.40.50.1000">
    <property type="entry name" value="HAD superfamily/HAD-like"/>
    <property type="match status" value="1"/>
</dbReference>
<evidence type="ECO:0000313" key="1">
    <source>
        <dbReference type="EMBL" id="SKA78148.1"/>
    </source>
</evidence>
<dbReference type="SUPFAM" id="SSF56784">
    <property type="entry name" value="HAD-like"/>
    <property type="match status" value="1"/>
</dbReference>
<dbReference type="RefSeq" id="WP_078695398.1">
    <property type="nucleotide sequence ID" value="NZ_FUYH01000002.1"/>
</dbReference>
<protein>
    <submittedName>
        <fullName evidence="1">Soluble P-type ATPase</fullName>
    </submittedName>
</protein>
<dbReference type="InterPro" id="IPR023214">
    <property type="entry name" value="HAD_sf"/>
</dbReference>
<gene>
    <name evidence="1" type="ORF">SAMN05443428_10297</name>
</gene>
<evidence type="ECO:0000313" key="2">
    <source>
        <dbReference type="Proteomes" id="UP000190105"/>
    </source>
</evidence>
<organism evidence="1 2">
    <name type="scientific">Caloramator quimbayensis</name>
    <dbReference type="NCBI Taxonomy" id="1147123"/>
    <lineage>
        <taxon>Bacteria</taxon>
        <taxon>Bacillati</taxon>
        <taxon>Bacillota</taxon>
        <taxon>Clostridia</taxon>
        <taxon>Eubacteriales</taxon>
        <taxon>Clostridiaceae</taxon>
        <taxon>Caloramator</taxon>
    </lineage>
</organism>
<reference evidence="2" key="1">
    <citation type="submission" date="2017-02" db="EMBL/GenBank/DDBJ databases">
        <authorList>
            <person name="Varghese N."/>
            <person name="Submissions S."/>
        </authorList>
    </citation>
    <scope>NUCLEOTIDE SEQUENCE [LARGE SCALE GENOMIC DNA]</scope>
    <source>
        <strain evidence="2">USBA 833</strain>
    </source>
</reference>